<protein>
    <submittedName>
        <fullName evidence="1">Farnesyl diphosphate synthase 2</fullName>
    </submittedName>
</protein>
<sequence>MFAGLRSRWMMDLGLASWRKTSAEATSWAIRKRSGHGSGGVEFFRKILSSRLPFSMNSYTRQLCSGQAPRRIRRCGWRILLKISSCKSEKREIPYAPIPILRLSEKDDVADTISFHINFLLHTAFFEFAKLSDNKKVKI</sequence>
<reference evidence="2" key="1">
    <citation type="journal article" date="2019" name="Curr. Biol.">
        <title>Genome Sequence of Striga asiatica Provides Insight into the Evolution of Plant Parasitism.</title>
        <authorList>
            <person name="Yoshida S."/>
            <person name="Kim S."/>
            <person name="Wafula E.K."/>
            <person name="Tanskanen J."/>
            <person name="Kim Y.M."/>
            <person name="Honaas L."/>
            <person name="Yang Z."/>
            <person name="Spallek T."/>
            <person name="Conn C.E."/>
            <person name="Ichihashi Y."/>
            <person name="Cheong K."/>
            <person name="Cui S."/>
            <person name="Der J.P."/>
            <person name="Gundlach H."/>
            <person name="Jiao Y."/>
            <person name="Hori C."/>
            <person name="Ishida J.K."/>
            <person name="Kasahara H."/>
            <person name="Kiba T."/>
            <person name="Kim M.S."/>
            <person name="Koo N."/>
            <person name="Laohavisit A."/>
            <person name="Lee Y.H."/>
            <person name="Lumba S."/>
            <person name="McCourt P."/>
            <person name="Mortimer J.C."/>
            <person name="Mutuku J.M."/>
            <person name="Nomura T."/>
            <person name="Sasaki-Sekimoto Y."/>
            <person name="Seto Y."/>
            <person name="Wang Y."/>
            <person name="Wakatake T."/>
            <person name="Sakakibara H."/>
            <person name="Demura T."/>
            <person name="Yamaguchi S."/>
            <person name="Yoneyama K."/>
            <person name="Manabe R.I."/>
            <person name="Nelson D.C."/>
            <person name="Schulman A.H."/>
            <person name="Timko M.P."/>
            <person name="dePamphilis C.W."/>
            <person name="Choi D."/>
            <person name="Shirasu K."/>
        </authorList>
    </citation>
    <scope>NUCLEOTIDE SEQUENCE [LARGE SCALE GENOMIC DNA]</scope>
    <source>
        <strain evidence="2">cv. UVA1</strain>
    </source>
</reference>
<dbReference type="EMBL" id="BKCP01007626">
    <property type="protein sequence ID" value="GER46550.1"/>
    <property type="molecule type" value="Genomic_DNA"/>
</dbReference>
<dbReference type="OrthoDB" id="10579282at2759"/>
<dbReference type="AlphaFoldDB" id="A0A5A7QN22"/>
<dbReference type="Proteomes" id="UP000325081">
    <property type="component" value="Unassembled WGS sequence"/>
</dbReference>
<organism evidence="1 2">
    <name type="scientific">Striga asiatica</name>
    <name type="common">Asiatic witchweed</name>
    <name type="synonym">Buchnera asiatica</name>
    <dbReference type="NCBI Taxonomy" id="4170"/>
    <lineage>
        <taxon>Eukaryota</taxon>
        <taxon>Viridiplantae</taxon>
        <taxon>Streptophyta</taxon>
        <taxon>Embryophyta</taxon>
        <taxon>Tracheophyta</taxon>
        <taxon>Spermatophyta</taxon>
        <taxon>Magnoliopsida</taxon>
        <taxon>eudicotyledons</taxon>
        <taxon>Gunneridae</taxon>
        <taxon>Pentapetalae</taxon>
        <taxon>asterids</taxon>
        <taxon>lamiids</taxon>
        <taxon>Lamiales</taxon>
        <taxon>Orobanchaceae</taxon>
        <taxon>Buchnereae</taxon>
        <taxon>Striga</taxon>
    </lineage>
</organism>
<gene>
    <name evidence="1" type="ORF">STAS_23613</name>
</gene>
<proteinExistence type="predicted"/>
<comment type="caution">
    <text evidence="1">The sequence shown here is derived from an EMBL/GenBank/DDBJ whole genome shotgun (WGS) entry which is preliminary data.</text>
</comment>
<evidence type="ECO:0000313" key="2">
    <source>
        <dbReference type="Proteomes" id="UP000325081"/>
    </source>
</evidence>
<evidence type="ECO:0000313" key="1">
    <source>
        <dbReference type="EMBL" id="GER46550.1"/>
    </source>
</evidence>
<accession>A0A5A7QN22</accession>
<name>A0A5A7QN22_STRAF</name>
<keyword evidence="2" id="KW-1185">Reference proteome</keyword>